<comment type="subcellular location">
    <subcellularLocation>
        <location evidence="2">Membrane</location>
    </subcellularLocation>
</comment>
<evidence type="ECO:0000256" key="3">
    <source>
        <dbReference type="ARBA" id="ARBA00006488"/>
    </source>
</evidence>
<dbReference type="GO" id="GO:0046872">
    <property type="term" value="F:metal ion binding"/>
    <property type="evidence" value="ECO:0007669"/>
    <property type="project" value="UniProtKB-KW"/>
</dbReference>
<dbReference type="FunFam" id="1.10.760.10:FF:000002">
    <property type="entry name" value="Cytochrome c1, heme protein"/>
    <property type="match status" value="1"/>
</dbReference>
<feature type="binding site" description="covalent" evidence="10">
    <location>
        <position position="143"/>
    </location>
    <ligand>
        <name>heme c</name>
        <dbReference type="ChEBI" id="CHEBI:61717"/>
    </ligand>
</feature>
<evidence type="ECO:0000256" key="6">
    <source>
        <dbReference type="ARBA" id="ARBA00022723"/>
    </source>
</evidence>
<evidence type="ECO:0000313" key="11">
    <source>
        <dbReference type="EMBL" id="KAL3385748.1"/>
    </source>
</evidence>
<keyword evidence="5" id="KW-0812">Transmembrane</keyword>
<dbReference type="InterPro" id="IPR036909">
    <property type="entry name" value="Cyt_c-like_dom_sf"/>
</dbReference>
<dbReference type="GO" id="GO:0016020">
    <property type="term" value="C:membrane"/>
    <property type="evidence" value="ECO:0007669"/>
    <property type="project" value="UniProtKB-SubCell"/>
</dbReference>
<proteinExistence type="inferred from homology"/>
<keyword evidence="7" id="KW-1133">Transmembrane helix</keyword>
<evidence type="ECO:0000256" key="4">
    <source>
        <dbReference type="ARBA" id="ARBA00022617"/>
    </source>
</evidence>
<evidence type="ECO:0000256" key="8">
    <source>
        <dbReference type="ARBA" id="ARBA00023004"/>
    </source>
</evidence>
<accession>A0ABD2VYX2</accession>
<dbReference type="EMBL" id="JBJJXI010000153">
    <property type="protein sequence ID" value="KAL3385748.1"/>
    <property type="molecule type" value="Genomic_DNA"/>
</dbReference>
<keyword evidence="6 10" id="KW-0479">Metal-binding</keyword>
<keyword evidence="12" id="KW-1185">Reference proteome</keyword>
<feature type="binding site" description="covalent" evidence="10">
    <location>
        <position position="139"/>
    </location>
    <ligand>
        <name>heme c</name>
        <dbReference type="ChEBI" id="CHEBI:61717"/>
    </ligand>
</feature>
<evidence type="ECO:0000256" key="1">
    <source>
        <dbReference type="ARBA" id="ARBA00002555"/>
    </source>
</evidence>
<evidence type="ECO:0008006" key="13">
    <source>
        <dbReference type="Google" id="ProtNLM"/>
    </source>
</evidence>
<protein>
    <recommendedName>
        <fullName evidence="13">Cytochrome c domain-containing protein</fullName>
    </recommendedName>
</protein>
<comment type="caution">
    <text evidence="11">The sequence shown here is derived from an EMBL/GenBank/DDBJ whole genome shotgun (WGS) entry which is preliminary data.</text>
</comment>
<dbReference type="PRINTS" id="PR00603">
    <property type="entry name" value="CYTOCHROMEC1"/>
</dbReference>
<evidence type="ECO:0000256" key="7">
    <source>
        <dbReference type="ARBA" id="ARBA00022989"/>
    </source>
</evidence>
<sequence length="354" mass="39435">MSCSVRPLLAQLLKHRIGPSSSSEFIGLDRCYSARSRRCFWTLASDNFDRSINDNNNNNCNRSGTTWCRLKKVCLGLALAAGTLATCGTVVLRVLGSPVVEAGNASVHPPKLPWGFNGAFASLDHSSVRRGWQVYKSVCSACHSLRYVAFKDLVDVCYTEDEVRDMCSEYEVKDGPNEEGEYFMRPAKLSDKVPGPYENEEAARFANNAALPVDLSFVVNARHHGPDYVFGLLTGYREPPAGVELMEGQAFNPYFEGGALGMMEMLQDGGVDYDDGTPATKSQMAKDVVEFLNWTANQEWNTRKLYAMKTIGVSLVMAASLWLAYRHKINVHKKTVFCLQPKPRRNRPCDCERS</sequence>
<evidence type="ECO:0000256" key="5">
    <source>
        <dbReference type="ARBA" id="ARBA00022692"/>
    </source>
</evidence>
<dbReference type="PANTHER" id="PTHR10266:SF3">
    <property type="entry name" value="CYTOCHROME C1, HEME PROTEIN, MITOCHONDRIAL"/>
    <property type="match status" value="1"/>
</dbReference>
<feature type="binding site" description="covalent" evidence="10">
    <location>
        <position position="142"/>
    </location>
    <ligand>
        <name>heme c</name>
        <dbReference type="ChEBI" id="CHEBI:61717"/>
    </ligand>
</feature>
<gene>
    <name evidence="11" type="ORF">TKK_018791</name>
</gene>
<comment type="cofactor">
    <cofactor evidence="10">
        <name>heme c</name>
        <dbReference type="ChEBI" id="CHEBI:61717"/>
    </cofactor>
    <text evidence="10">Binds 1 heme c group covalently per subunit.</text>
</comment>
<evidence type="ECO:0000313" key="12">
    <source>
        <dbReference type="Proteomes" id="UP001627154"/>
    </source>
</evidence>
<dbReference type="PANTHER" id="PTHR10266">
    <property type="entry name" value="CYTOCHROME C1"/>
    <property type="match status" value="1"/>
</dbReference>
<dbReference type="InterPro" id="IPR002326">
    <property type="entry name" value="Cyt_c1"/>
</dbReference>
<dbReference type="Pfam" id="PF02167">
    <property type="entry name" value="Cytochrom_C1"/>
    <property type="match status" value="1"/>
</dbReference>
<evidence type="ECO:0000256" key="2">
    <source>
        <dbReference type="ARBA" id="ARBA00004370"/>
    </source>
</evidence>
<comment type="function">
    <text evidence="1">Electron carrier protein. The oxidized form of the cytochrome c heme group can accept an electron from the heme group of the cytochrome c1 subunit of cytochrome reductase. Cytochrome c then transfers this electron to the cytochrome oxidase complex, the final protein carrier in the mitochondrial electron-transport chain.</text>
</comment>
<organism evidence="11 12">
    <name type="scientific">Trichogramma kaykai</name>
    <dbReference type="NCBI Taxonomy" id="54128"/>
    <lineage>
        <taxon>Eukaryota</taxon>
        <taxon>Metazoa</taxon>
        <taxon>Ecdysozoa</taxon>
        <taxon>Arthropoda</taxon>
        <taxon>Hexapoda</taxon>
        <taxon>Insecta</taxon>
        <taxon>Pterygota</taxon>
        <taxon>Neoptera</taxon>
        <taxon>Endopterygota</taxon>
        <taxon>Hymenoptera</taxon>
        <taxon>Apocrita</taxon>
        <taxon>Proctotrupomorpha</taxon>
        <taxon>Chalcidoidea</taxon>
        <taxon>Trichogrammatidae</taxon>
        <taxon>Trichogramma</taxon>
    </lineage>
</organism>
<name>A0ABD2VYX2_9HYME</name>
<dbReference type="Proteomes" id="UP001627154">
    <property type="component" value="Unassembled WGS sequence"/>
</dbReference>
<reference evidence="11 12" key="1">
    <citation type="journal article" date="2024" name="bioRxiv">
        <title>A reference genome for Trichogramma kaykai: A tiny desert-dwelling parasitoid wasp with competing sex-ratio distorters.</title>
        <authorList>
            <person name="Culotta J."/>
            <person name="Lindsey A.R."/>
        </authorList>
    </citation>
    <scope>NUCLEOTIDE SEQUENCE [LARGE SCALE GENOMIC DNA]</scope>
    <source>
        <strain evidence="11 12">KSX58</strain>
    </source>
</reference>
<dbReference type="AlphaFoldDB" id="A0ABD2VYX2"/>
<feature type="binding site" description="covalent" evidence="10">
    <location>
        <position position="262"/>
    </location>
    <ligand>
        <name>heme c</name>
        <dbReference type="ChEBI" id="CHEBI:61717"/>
    </ligand>
</feature>
<evidence type="ECO:0000256" key="10">
    <source>
        <dbReference type="PIRSR" id="PIRSR602326-1"/>
    </source>
</evidence>
<dbReference type="Gene3D" id="1.10.760.10">
    <property type="entry name" value="Cytochrome c-like domain"/>
    <property type="match status" value="1"/>
</dbReference>
<dbReference type="SUPFAM" id="SSF46626">
    <property type="entry name" value="Cytochrome c"/>
    <property type="match status" value="1"/>
</dbReference>
<evidence type="ECO:0000256" key="9">
    <source>
        <dbReference type="ARBA" id="ARBA00023136"/>
    </source>
</evidence>
<keyword evidence="4 10" id="KW-0349">Heme</keyword>
<keyword evidence="9" id="KW-0472">Membrane</keyword>
<comment type="similarity">
    <text evidence="3">Belongs to the cytochrome c family.</text>
</comment>
<keyword evidence="8 10" id="KW-0408">Iron</keyword>